<evidence type="ECO:0000313" key="4">
    <source>
        <dbReference type="Proteomes" id="UP001153069"/>
    </source>
</evidence>
<proteinExistence type="predicted"/>
<dbReference type="PROSITE" id="PS50011">
    <property type="entry name" value="PROTEIN_KINASE_DOM"/>
    <property type="match status" value="1"/>
</dbReference>
<keyword evidence="3" id="KW-0808">Transferase</keyword>
<keyword evidence="3" id="KW-0418">Kinase</keyword>
<dbReference type="GO" id="GO:0005524">
    <property type="term" value="F:ATP binding"/>
    <property type="evidence" value="ECO:0007669"/>
    <property type="project" value="InterPro"/>
</dbReference>
<feature type="domain" description="Protein kinase" evidence="2">
    <location>
        <begin position="137"/>
        <end position="478"/>
    </location>
</feature>
<dbReference type="OrthoDB" id="104655at2759"/>
<dbReference type="InterPro" id="IPR000719">
    <property type="entry name" value="Prot_kinase_dom"/>
</dbReference>
<gene>
    <name evidence="3" type="ORF">SEMRO_183_G079780.1</name>
</gene>
<evidence type="ECO:0000256" key="1">
    <source>
        <dbReference type="SAM" id="MobiDB-lite"/>
    </source>
</evidence>
<feature type="compositionally biased region" description="Polar residues" evidence="1">
    <location>
        <begin position="48"/>
        <end position="60"/>
    </location>
</feature>
<evidence type="ECO:0000259" key="2">
    <source>
        <dbReference type="PROSITE" id="PS50011"/>
    </source>
</evidence>
<dbReference type="InterPro" id="IPR011009">
    <property type="entry name" value="Kinase-like_dom_sf"/>
</dbReference>
<dbReference type="Gene3D" id="3.30.200.20">
    <property type="entry name" value="Phosphorylase Kinase, domain 1"/>
    <property type="match status" value="1"/>
</dbReference>
<feature type="region of interest" description="Disordered" evidence="1">
    <location>
        <begin position="175"/>
        <end position="200"/>
    </location>
</feature>
<dbReference type="GO" id="GO:0005737">
    <property type="term" value="C:cytoplasm"/>
    <property type="evidence" value="ECO:0007669"/>
    <property type="project" value="TreeGrafter"/>
</dbReference>
<feature type="region of interest" description="Disordered" evidence="1">
    <location>
        <begin position="1"/>
        <end position="29"/>
    </location>
</feature>
<feature type="region of interest" description="Disordered" evidence="1">
    <location>
        <begin position="42"/>
        <end position="62"/>
    </location>
</feature>
<protein>
    <submittedName>
        <fullName evidence="3">Activated protein kinase kinase kinase</fullName>
    </submittedName>
</protein>
<dbReference type="PANTHER" id="PTHR23257:SF958">
    <property type="entry name" value="SERINE_THREONINE-PROTEIN KINASE WNK4"/>
    <property type="match status" value="1"/>
</dbReference>
<dbReference type="GO" id="GO:0004672">
    <property type="term" value="F:protein kinase activity"/>
    <property type="evidence" value="ECO:0007669"/>
    <property type="project" value="InterPro"/>
</dbReference>
<dbReference type="GO" id="GO:0007165">
    <property type="term" value="P:signal transduction"/>
    <property type="evidence" value="ECO:0007669"/>
    <property type="project" value="TreeGrafter"/>
</dbReference>
<dbReference type="InterPro" id="IPR050167">
    <property type="entry name" value="Ser_Thr_protein_kinase"/>
</dbReference>
<dbReference type="EMBL" id="CAICTM010000182">
    <property type="protein sequence ID" value="CAB9504030.1"/>
    <property type="molecule type" value="Genomic_DNA"/>
</dbReference>
<sequence length="504" mass="56390">MSSAASTNNANANANTTDTGNAGNGKPRSLTKMLNLKIPLLRSRSRSGKQQLPGRSSSDGKSFFRRVSDRQLVRNIASHVIAELHQKQSNMYGCSATFVESSSSAFLVPFEDTQVDQVHVHPFKDELVVAPLHRKELEVGELLGSGGFSEVFSIQAVQLKNRYIKQERVSLSAAEKEARQTMQEDVTNSTSQDQADKDGGENQSLVVKHLKSELLDNPTRFYQAVLDLEQEANFLAAMNHPNIVKLRGVALGGAGSLRSGRHNEFFLVMDRLTDTLANRIDQWEELPTNNTSAPVRVPNIEAIVDYATQLASALGYLHQRRLIFRDVKADNAGFLPLSSSSLYPFDRLQLFDFGLCRQLPAQRNFNIDPEQTCYNMSMAGTMRYMSPEMLLGQGYNRKSDVYAWAMTVVEMISRKKPYENIDKVEQFLDTVCKQHERPCVSNYVLPPSLVVTLERAWSPSVITRATMMDVLDQLLEVIDQMGDWDVEEELEADIDSSITLARAA</sequence>
<dbReference type="PANTHER" id="PTHR23257">
    <property type="entry name" value="SERINE-THREONINE PROTEIN KINASE"/>
    <property type="match status" value="1"/>
</dbReference>
<evidence type="ECO:0000313" key="3">
    <source>
        <dbReference type="EMBL" id="CAB9504030.1"/>
    </source>
</evidence>
<dbReference type="Pfam" id="PF00069">
    <property type="entry name" value="Pkinase"/>
    <property type="match status" value="1"/>
</dbReference>
<dbReference type="SMART" id="SM00220">
    <property type="entry name" value="S_TKc"/>
    <property type="match status" value="1"/>
</dbReference>
<dbReference type="AlphaFoldDB" id="A0A9N8DL54"/>
<feature type="compositionally biased region" description="Polar residues" evidence="1">
    <location>
        <begin position="180"/>
        <end position="193"/>
    </location>
</feature>
<comment type="caution">
    <text evidence="3">The sequence shown here is derived from an EMBL/GenBank/DDBJ whole genome shotgun (WGS) entry which is preliminary data.</text>
</comment>
<dbReference type="SUPFAM" id="SSF56112">
    <property type="entry name" value="Protein kinase-like (PK-like)"/>
    <property type="match status" value="1"/>
</dbReference>
<feature type="compositionally biased region" description="Low complexity" evidence="1">
    <location>
        <begin position="1"/>
        <end position="25"/>
    </location>
</feature>
<dbReference type="Gene3D" id="1.10.510.10">
    <property type="entry name" value="Transferase(Phosphotransferase) domain 1"/>
    <property type="match status" value="1"/>
</dbReference>
<dbReference type="Proteomes" id="UP001153069">
    <property type="component" value="Unassembled WGS sequence"/>
</dbReference>
<accession>A0A9N8DL54</accession>
<reference evidence="3" key="1">
    <citation type="submission" date="2020-06" db="EMBL/GenBank/DDBJ databases">
        <authorList>
            <consortium name="Plant Systems Biology data submission"/>
        </authorList>
    </citation>
    <scope>NUCLEOTIDE SEQUENCE</scope>
    <source>
        <strain evidence="3">D6</strain>
    </source>
</reference>
<keyword evidence="4" id="KW-1185">Reference proteome</keyword>
<name>A0A9N8DL54_9STRA</name>
<organism evidence="3 4">
    <name type="scientific">Seminavis robusta</name>
    <dbReference type="NCBI Taxonomy" id="568900"/>
    <lineage>
        <taxon>Eukaryota</taxon>
        <taxon>Sar</taxon>
        <taxon>Stramenopiles</taxon>
        <taxon>Ochrophyta</taxon>
        <taxon>Bacillariophyta</taxon>
        <taxon>Bacillariophyceae</taxon>
        <taxon>Bacillariophycidae</taxon>
        <taxon>Naviculales</taxon>
        <taxon>Naviculaceae</taxon>
        <taxon>Seminavis</taxon>
    </lineage>
</organism>